<gene>
    <name evidence="2" type="ORF">D5077_17125</name>
    <name evidence="1" type="ORF">DF213_16780</name>
</gene>
<organism evidence="1 3">
    <name type="scientific">Dickeya dianthicola</name>
    <dbReference type="NCBI Taxonomy" id="204039"/>
    <lineage>
        <taxon>Bacteria</taxon>
        <taxon>Pseudomonadati</taxon>
        <taxon>Pseudomonadota</taxon>
        <taxon>Gammaproteobacteria</taxon>
        <taxon>Enterobacterales</taxon>
        <taxon>Pectobacteriaceae</taxon>
        <taxon>Dickeya</taxon>
    </lineage>
</organism>
<dbReference type="RefSeq" id="WP_024105836.1">
    <property type="nucleotide sequence ID" value="NZ_CP031560.1"/>
</dbReference>
<evidence type="ECO:0000313" key="3">
    <source>
        <dbReference type="Proteomes" id="UP000245055"/>
    </source>
</evidence>
<dbReference type="EMBL" id="QESZ01000027">
    <property type="protein sequence ID" value="PWD70783.1"/>
    <property type="molecule type" value="Genomic_DNA"/>
</dbReference>
<comment type="caution">
    <text evidence="1">The sequence shown here is derived from an EMBL/GenBank/DDBJ whole genome shotgun (WGS) entry which is preliminary data.</text>
</comment>
<protein>
    <submittedName>
        <fullName evidence="1">Uncharacterized protein</fullName>
    </submittedName>
</protein>
<reference evidence="2 4" key="2">
    <citation type="submission" date="2018-09" db="EMBL/GenBank/DDBJ databases">
        <title>Phylogenetic diversity of Pectobacterium and Dickeya strains causing blackleg disease of potato in Morocco.</title>
        <authorList>
            <person name="Oulghazi S."/>
            <person name="Moumni M."/>
            <person name="Faure D."/>
        </authorList>
    </citation>
    <scope>NUCLEOTIDE SEQUENCE [LARGE SCALE GENOMIC DNA]</scope>
    <source>
        <strain evidence="2 4">S4.16.03.LID</strain>
    </source>
</reference>
<evidence type="ECO:0000313" key="4">
    <source>
        <dbReference type="Proteomes" id="UP000266633"/>
    </source>
</evidence>
<dbReference type="EMBL" id="QZDO01000064">
    <property type="protein sequence ID" value="RJL68134.1"/>
    <property type="molecule type" value="Genomic_DNA"/>
</dbReference>
<name>A0AAP2D4V4_9GAMM</name>
<evidence type="ECO:0000313" key="2">
    <source>
        <dbReference type="EMBL" id="RJL68134.1"/>
    </source>
</evidence>
<reference evidence="1 3" key="1">
    <citation type="submission" date="2018-05" db="EMBL/GenBank/DDBJ databases">
        <title>Genomic diversity of pathogens causing Blackleg of Potato in Pakistan.</title>
        <authorList>
            <person name="Sarfraz S."/>
            <person name="Riaz K."/>
            <person name="Oulghazi S."/>
            <person name="Cigna J."/>
            <person name="Sahi S.T."/>
            <person name="Khan S.H."/>
            <person name="Hameed A."/>
            <person name="Faure D."/>
        </authorList>
    </citation>
    <scope>NUCLEOTIDE SEQUENCE [LARGE SCALE GENOMIC DNA]</scope>
    <source>
        <strain evidence="1 3">SS70</strain>
    </source>
</reference>
<dbReference type="Proteomes" id="UP000245055">
    <property type="component" value="Unassembled WGS sequence"/>
</dbReference>
<accession>A0AAP2D4V4</accession>
<evidence type="ECO:0000313" key="1">
    <source>
        <dbReference type="EMBL" id="PWD70783.1"/>
    </source>
</evidence>
<keyword evidence="4" id="KW-1185">Reference proteome</keyword>
<sequence>MAHEVNLILNESIVLHKDIKVEVKADGEKLGTVLISKGNIEWLPAGHHVNKHRLTWARFAELMEQEGKNAKVKK</sequence>
<dbReference type="AlphaFoldDB" id="A0AAP2D4V4"/>
<dbReference type="GeneID" id="49321989"/>
<proteinExistence type="predicted"/>
<dbReference type="Proteomes" id="UP000266633">
    <property type="component" value="Unassembled WGS sequence"/>
</dbReference>